<dbReference type="PANTHER" id="PTHR30563">
    <property type="entry name" value="DNA RECOMBINATION PROTEIN RMUC"/>
    <property type="match status" value="1"/>
</dbReference>
<accession>A0A806KNY3</accession>
<dbReference type="InterPro" id="IPR003798">
    <property type="entry name" value="DNA_recombination_RmuC"/>
</dbReference>
<comment type="function">
    <text evidence="1">Involved in DNA recombination.</text>
</comment>
<dbReference type="GO" id="GO:0006310">
    <property type="term" value="P:DNA recombination"/>
    <property type="evidence" value="ECO:0007669"/>
    <property type="project" value="UniProtKB-KW"/>
</dbReference>
<evidence type="ECO:0000256" key="6">
    <source>
        <dbReference type="SAM" id="Phobius"/>
    </source>
</evidence>
<evidence type="ECO:0000256" key="3">
    <source>
        <dbReference type="ARBA" id="ARBA00023054"/>
    </source>
</evidence>
<keyword evidence="6" id="KW-0812">Transmembrane</keyword>
<evidence type="ECO:0000256" key="4">
    <source>
        <dbReference type="ARBA" id="ARBA00023172"/>
    </source>
</evidence>
<keyword evidence="6" id="KW-1133">Transmembrane helix</keyword>
<dbReference type="AlphaFoldDB" id="A0A806KNY3"/>
<keyword evidence="4" id="KW-0233">DNA recombination</keyword>
<feature type="coiled-coil region" evidence="5">
    <location>
        <begin position="398"/>
        <end position="425"/>
    </location>
</feature>
<evidence type="ECO:0000256" key="2">
    <source>
        <dbReference type="ARBA" id="ARBA00009840"/>
    </source>
</evidence>
<comment type="similarity">
    <text evidence="2">Belongs to the RmuC family.</text>
</comment>
<keyword evidence="6" id="KW-0472">Membrane</keyword>
<dbReference type="Pfam" id="PF02646">
    <property type="entry name" value="RmuC"/>
    <property type="match status" value="1"/>
</dbReference>
<organism evidence="7">
    <name type="scientific">uncultured bacterium contig00109</name>
    <dbReference type="NCBI Taxonomy" id="1181574"/>
    <lineage>
        <taxon>Bacteria</taxon>
        <taxon>environmental samples</taxon>
    </lineage>
</organism>
<proteinExistence type="inferred from homology"/>
<reference evidence="7" key="1">
    <citation type="submission" date="2012-03" db="EMBL/GenBank/DDBJ databases">
        <title>Functional metagenomics reveals considerable lignocellulase gene clusters in the gut microbiome of a wood-feeding higher termite.</title>
        <authorList>
            <person name="Liu N."/>
        </authorList>
    </citation>
    <scope>NUCLEOTIDE SEQUENCE</scope>
</reference>
<dbReference type="PANTHER" id="PTHR30563:SF0">
    <property type="entry name" value="DNA RECOMBINATION PROTEIN RMUC"/>
    <property type="match status" value="1"/>
</dbReference>
<protein>
    <submittedName>
        <fullName evidence="7">DNA recombination protein RmuC</fullName>
    </submittedName>
</protein>
<keyword evidence="3 5" id="KW-0175">Coiled coil</keyword>
<sequence length="450" mass="50794">MTALPLTVIILILAAVAAQIIAIVVVVRLRRGPDARDKVFQKISDYEDRLDKNEFSVREEIGKNREDMIRAARDSRDELTRVFLDFSAMLDKKIQTIQEMIHNSARANREELSVSLKSFGEQFAANVKSFNDMQREKFGELIADNNAKLEKMRETVDEKLHKTLETRLGESFKLVSERLEMVQKGLGEMQGLASGVGDLKRVLSNVKTKGVLGEYQLGGLLEQILPPAQYARNVKTRAGSADNVEFAVKIPSKDNSAKTIWLPVDAKFPTEDYEKLNAAYDSGNTDEIEYYKKELEKKIKLFAKDIKTKYVDPPNTTDFAIMFLPFEGLYAEVLRIPGLLETIQRDFKISITGPTTLAAFLNTLQMGFRSLAVEKRTSEIWELLGAVRAEFGKFGEVLEKTKVKLDQASKEIDNAGTRSRAIERKLRDVQTLPETQAQKLLGDMTTVDDE</sequence>
<feature type="transmembrane region" description="Helical" evidence="6">
    <location>
        <begin position="6"/>
        <end position="29"/>
    </location>
</feature>
<name>A0A806KNY3_9BACT</name>
<evidence type="ECO:0000256" key="5">
    <source>
        <dbReference type="SAM" id="Coils"/>
    </source>
</evidence>
<evidence type="ECO:0000256" key="1">
    <source>
        <dbReference type="ARBA" id="ARBA00003416"/>
    </source>
</evidence>
<evidence type="ECO:0000313" key="7">
    <source>
        <dbReference type="EMBL" id="AGS53941.1"/>
    </source>
</evidence>
<dbReference type="EMBL" id="JQ844262">
    <property type="protein sequence ID" value="AGS53941.1"/>
    <property type="molecule type" value="Genomic_DNA"/>
</dbReference>